<dbReference type="EMBL" id="AP023189">
    <property type="protein sequence ID" value="BCG25794.1"/>
    <property type="molecule type" value="Genomic_DNA"/>
</dbReference>
<feature type="region of interest" description="Disordered" evidence="1">
    <location>
        <begin position="73"/>
        <end position="104"/>
    </location>
</feature>
<evidence type="ECO:0000313" key="4">
    <source>
        <dbReference type="Proteomes" id="UP000509383"/>
    </source>
</evidence>
<evidence type="ECO:0000313" key="5">
    <source>
        <dbReference type="Proteomes" id="UP001054892"/>
    </source>
</evidence>
<accession>A0A6J4E9X1</accession>
<dbReference type="KEGG" id="ptw:TUM18999_39850"/>
<evidence type="ECO:0000313" key="3">
    <source>
        <dbReference type="EMBL" id="GJN56335.1"/>
    </source>
</evidence>
<evidence type="ECO:0000256" key="1">
    <source>
        <dbReference type="SAM" id="MobiDB-lite"/>
    </source>
</evidence>
<dbReference type="Proteomes" id="UP000509383">
    <property type="component" value="Chromosome"/>
</dbReference>
<name>A0A6J4E9X1_9PSED</name>
<protein>
    <submittedName>
        <fullName evidence="2">Uncharacterized protein</fullName>
    </submittedName>
</protein>
<dbReference type="EMBL" id="BQKM01000031">
    <property type="protein sequence ID" value="GJN56335.1"/>
    <property type="molecule type" value="Genomic_DNA"/>
</dbReference>
<dbReference type="AlphaFoldDB" id="A0A6J4E9X1"/>
<organism evidence="2 4">
    <name type="scientific">Pseudomonas tohonis</name>
    <dbReference type="NCBI Taxonomy" id="2725477"/>
    <lineage>
        <taxon>Bacteria</taxon>
        <taxon>Pseudomonadati</taxon>
        <taxon>Pseudomonadota</taxon>
        <taxon>Gammaproteobacteria</taxon>
        <taxon>Pseudomonadales</taxon>
        <taxon>Pseudomonadaceae</taxon>
        <taxon>Pseudomonas</taxon>
    </lineage>
</organism>
<keyword evidence="5" id="KW-1185">Reference proteome</keyword>
<feature type="compositionally biased region" description="Low complexity" evidence="1">
    <location>
        <begin position="88"/>
        <end position="104"/>
    </location>
</feature>
<evidence type="ECO:0000313" key="2">
    <source>
        <dbReference type="EMBL" id="BCG25794.1"/>
    </source>
</evidence>
<gene>
    <name evidence="2" type="ORF">TUM18999_39850</name>
    <name evidence="3" type="ORF">TUM20286_60870</name>
</gene>
<dbReference type="Proteomes" id="UP001054892">
    <property type="component" value="Unassembled WGS sequence"/>
</dbReference>
<sequence length="104" mass="10681">MAARVMGRSIERVRAAYTGRLPGYRNARANAQSPLATGPAADRPEKPGPDLLASQQGCAAIAACRATASRHCFPSSNAAPGRARRATPRAAPRKASAAFAGPLA</sequence>
<feature type="region of interest" description="Disordered" evidence="1">
    <location>
        <begin position="21"/>
        <end position="51"/>
    </location>
</feature>
<reference evidence="2 4" key="1">
    <citation type="submission" date="2020-05" db="EMBL/GenBank/DDBJ databases">
        <title>Characterization of novel class B3 metallo-beta-lactamase from novel Pseudomonas species.</title>
        <authorList>
            <person name="Yamada K."/>
            <person name="Aoki K."/>
            <person name="Ishii Y."/>
        </authorList>
    </citation>
    <scope>NUCLEOTIDE SEQUENCE [LARGE SCALE GENOMIC DNA]</scope>
    <source>
        <strain evidence="2 4">TUM18999</strain>
        <strain evidence="3 5">TUM20286</strain>
    </source>
</reference>
<proteinExistence type="predicted"/>